<dbReference type="EMBL" id="JABMIG020000205">
    <property type="protein sequence ID" value="KAL3785966.1"/>
    <property type="molecule type" value="Genomic_DNA"/>
</dbReference>
<feature type="compositionally biased region" description="Polar residues" evidence="1">
    <location>
        <begin position="1"/>
        <end position="10"/>
    </location>
</feature>
<keyword evidence="3" id="KW-1185">Reference proteome</keyword>
<sequence>MPHLLNNVQQAKAKPPWLKPRQPKNGRSYKTRDTTALPLPQHLPSCLSNRGEQSKHAPHCQ</sequence>
<name>A0ABD3PDV2_9STRA</name>
<reference evidence="2 3" key="1">
    <citation type="journal article" date="2020" name="G3 (Bethesda)">
        <title>Improved Reference Genome for Cyclotella cryptica CCMP332, a Model for Cell Wall Morphogenesis, Salinity Adaptation, and Lipid Production in Diatoms (Bacillariophyta).</title>
        <authorList>
            <person name="Roberts W.R."/>
            <person name="Downey K.M."/>
            <person name="Ruck E.C."/>
            <person name="Traller J.C."/>
            <person name="Alverson A.J."/>
        </authorList>
    </citation>
    <scope>NUCLEOTIDE SEQUENCE [LARGE SCALE GENOMIC DNA]</scope>
    <source>
        <strain evidence="2 3">CCMP332</strain>
    </source>
</reference>
<organism evidence="2 3">
    <name type="scientific">Cyclotella cryptica</name>
    <dbReference type="NCBI Taxonomy" id="29204"/>
    <lineage>
        <taxon>Eukaryota</taxon>
        <taxon>Sar</taxon>
        <taxon>Stramenopiles</taxon>
        <taxon>Ochrophyta</taxon>
        <taxon>Bacillariophyta</taxon>
        <taxon>Coscinodiscophyceae</taxon>
        <taxon>Thalassiosirophycidae</taxon>
        <taxon>Stephanodiscales</taxon>
        <taxon>Stephanodiscaceae</taxon>
        <taxon>Cyclotella</taxon>
    </lineage>
</organism>
<dbReference type="Proteomes" id="UP001516023">
    <property type="component" value="Unassembled WGS sequence"/>
</dbReference>
<proteinExistence type="predicted"/>
<protein>
    <submittedName>
        <fullName evidence="2">Uncharacterized protein</fullName>
    </submittedName>
</protein>
<evidence type="ECO:0000256" key="1">
    <source>
        <dbReference type="SAM" id="MobiDB-lite"/>
    </source>
</evidence>
<gene>
    <name evidence="2" type="ORF">HJC23_005675</name>
</gene>
<comment type="caution">
    <text evidence="2">The sequence shown here is derived from an EMBL/GenBank/DDBJ whole genome shotgun (WGS) entry which is preliminary data.</text>
</comment>
<evidence type="ECO:0000313" key="2">
    <source>
        <dbReference type="EMBL" id="KAL3785966.1"/>
    </source>
</evidence>
<accession>A0ABD3PDV2</accession>
<dbReference type="AlphaFoldDB" id="A0ABD3PDV2"/>
<evidence type="ECO:0000313" key="3">
    <source>
        <dbReference type="Proteomes" id="UP001516023"/>
    </source>
</evidence>
<feature type="region of interest" description="Disordered" evidence="1">
    <location>
        <begin position="1"/>
        <end position="61"/>
    </location>
</feature>